<accession>A0A200PLQ7</accession>
<dbReference type="OrthoDB" id="1625307at2759"/>
<evidence type="ECO:0000313" key="3">
    <source>
        <dbReference type="Proteomes" id="UP000195402"/>
    </source>
</evidence>
<dbReference type="AlphaFoldDB" id="A0A200PLQ7"/>
<proteinExistence type="predicted"/>
<organism evidence="2 3">
    <name type="scientific">Macleaya cordata</name>
    <name type="common">Five-seeded plume-poppy</name>
    <name type="synonym">Bocconia cordata</name>
    <dbReference type="NCBI Taxonomy" id="56857"/>
    <lineage>
        <taxon>Eukaryota</taxon>
        <taxon>Viridiplantae</taxon>
        <taxon>Streptophyta</taxon>
        <taxon>Embryophyta</taxon>
        <taxon>Tracheophyta</taxon>
        <taxon>Spermatophyta</taxon>
        <taxon>Magnoliopsida</taxon>
        <taxon>Ranunculales</taxon>
        <taxon>Papaveraceae</taxon>
        <taxon>Papaveroideae</taxon>
        <taxon>Macleaya</taxon>
    </lineage>
</organism>
<reference evidence="2 3" key="1">
    <citation type="journal article" date="2017" name="Mol. Plant">
        <title>The Genome of Medicinal Plant Macleaya cordata Provides New Insights into Benzylisoquinoline Alkaloids Metabolism.</title>
        <authorList>
            <person name="Liu X."/>
            <person name="Liu Y."/>
            <person name="Huang P."/>
            <person name="Ma Y."/>
            <person name="Qing Z."/>
            <person name="Tang Q."/>
            <person name="Cao H."/>
            <person name="Cheng P."/>
            <person name="Zheng Y."/>
            <person name="Yuan Z."/>
            <person name="Zhou Y."/>
            <person name="Liu J."/>
            <person name="Tang Z."/>
            <person name="Zhuo Y."/>
            <person name="Zhang Y."/>
            <person name="Yu L."/>
            <person name="Huang J."/>
            <person name="Yang P."/>
            <person name="Peng Q."/>
            <person name="Zhang J."/>
            <person name="Jiang W."/>
            <person name="Zhang Z."/>
            <person name="Lin K."/>
            <person name="Ro D.K."/>
            <person name="Chen X."/>
            <person name="Xiong X."/>
            <person name="Shang Y."/>
            <person name="Huang S."/>
            <person name="Zeng J."/>
        </authorList>
    </citation>
    <scope>NUCLEOTIDE SEQUENCE [LARGE SCALE GENOMIC DNA]</scope>
    <source>
        <strain evidence="3">cv. BLH2017</strain>
        <tissue evidence="2">Root</tissue>
    </source>
</reference>
<dbReference type="EMBL" id="MVGT01004544">
    <property type="protein sequence ID" value="OUZ99138.1"/>
    <property type="molecule type" value="Genomic_DNA"/>
</dbReference>
<keyword evidence="3" id="KW-1185">Reference proteome</keyword>
<evidence type="ECO:0000313" key="2">
    <source>
        <dbReference type="EMBL" id="OUZ99138.1"/>
    </source>
</evidence>
<comment type="caution">
    <text evidence="2">The sequence shown here is derived from an EMBL/GenBank/DDBJ whole genome shotgun (WGS) entry which is preliminary data.</text>
</comment>
<name>A0A200PLQ7_MACCD</name>
<protein>
    <submittedName>
        <fullName evidence="2">Uncharacterized protein</fullName>
    </submittedName>
</protein>
<dbReference type="InParanoid" id="A0A200PLQ7"/>
<gene>
    <name evidence="2" type="ORF">BVC80_9077g75</name>
</gene>
<dbReference type="Proteomes" id="UP000195402">
    <property type="component" value="Unassembled WGS sequence"/>
</dbReference>
<evidence type="ECO:0000256" key="1">
    <source>
        <dbReference type="SAM" id="MobiDB-lite"/>
    </source>
</evidence>
<feature type="region of interest" description="Disordered" evidence="1">
    <location>
        <begin position="44"/>
        <end position="78"/>
    </location>
</feature>
<sequence length="78" mass="8413">MMAHISACPNQDHLRIKLIWEILFDPLRGLLMALSEISGMPTSLKRVPPQTMVSPHAMGEPSSSSGIRGDGADSSQVL</sequence>